<dbReference type="Proteomes" id="UP000003053">
    <property type="component" value="Unassembled WGS sequence"/>
</dbReference>
<dbReference type="EMBL" id="AAOG01000003">
    <property type="protein sequence ID" value="EAR11840.1"/>
    <property type="molecule type" value="Genomic_DNA"/>
</dbReference>
<dbReference type="InterPro" id="IPR005901">
    <property type="entry name" value="GLPGLI"/>
</dbReference>
<name>A4C137_9FLAO</name>
<sequence length="259" mass="30808">MEKNILFIIFFAIFSSVNGQENNICGKIEYTYTTNLDYVNQEKYELYFNRKFSYSKEIDITSSANEKYQEDKQMGTQVNIVVGRKNTISKFYYNSIKSFYFRENFFDEVILVKEEKLTKSWKLHSETKKLSNFLCKKATIRFRGRDYIAWYTEEIPVPYGPWKLRNLPGIILEFYDTEKVFHVVANKIKVGKDNCLFKFDEKELEKAISLDAYLIKKEELIDNMFAEMSARRPKGSKPFKRDKNCDDCNKDIEVFDDKN</sequence>
<dbReference type="HOGENOM" id="CLU_066214_3_0_10"/>
<evidence type="ECO:0008006" key="3">
    <source>
        <dbReference type="Google" id="ProtNLM"/>
    </source>
</evidence>
<accession>A4C137</accession>
<dbReference type="Pfam" id="PF22252">
    <property type="entry name" value="PNGase_F-II_N"/>
    <property type="match status" value="1"/>
</dbReference>
<evidence type="ECO:0000313" key="2">
    <source>
        <dbReference type="Proteomes" id="UP000003053"/>
    </source>
</evidence>
<dbReference type="OrthoDB" id="1440774at2"/>
<dbReference type="RefSeq" id="WP_004570800.1">
    <property type="nucleotide sequence ID" value="NZ_CH724148.1"/>
</dbReference>
<comment type="caution">
    <text evidence="1">The sequence shown here is derived from an EMBL/GenBank/DDBJ whole genome shotgun (WGS) entry which is preliminary data.</text>
</comment>
<protein>
    <recommendedName>
        <fullName evidence="3">GLPGLI family protein</fullName>
    </recommendedName>
</protein>
<dbReference type="AlphaFoldDB" id="A4C137"/>
<reference evidence="1 2" key="1">
    <citation type="submission" date="2006-02" db="EMBL/GenBank/DDBJ databases">
        <authorList>
            <person name="Murray A."/>
            <person name="Staley J."/>
            <person name="Ferriera S."/>
            <person name="Johnson J."/>
            <person name="Kravitz S."/>
            <person name="Halpern A."/>
            <person name="Remington K."/>
            <person name="Beeson K."/>
            <person name="Tran B."/>
            <person name="Rogers Y.-H."/>
            <person name="Friedman R."/>
            <person name="Venter J.C."/>
        </authorList>
    </citation>
    <scope>NUCLEOTIDE SEQUENCE [LARGE SCALE GENOMIC DNA]</scope>
    <source>
        <strain evidence="1 2">23-P</strain>
    </source>
</reference>
<proteinExistence type="predicted"/>
<organism evidence="1 2">
    <name type="scientific">Polaribacter irgensii 23-P</name>
    <dbReference type="NCBI Taxonomy" id="313594"/>
    <lineage>
        <taxon>Bacteria</taxon>
        <taxon>Pseudomonadati</taxon>
        <taxon>Bacteroidota</taxon>
        <taxon>Flavobacteriia</taxon>
        <taxon>Flavobacteriales</taxon>
        <taxon>Flavobacteriaceae</taxon>
    </lineage>
</organism>
<gene>
    <name evidence="1" type="ORF">PI23P_10922</name>
</gene>
<dbReference type="NCBIfam" id="TIGR01200">
    <property type="entry name" value="GLPGLI"/>
    <property type="match status" value="1"/>
</dbReference>
<dbReference type="eggNOG" id="ENOG5032Y7Q">
    <property type="taxonomic scope" value="Bacteria"/>
</dbReference>
<evidence type="ECO:0000313" key="1">
    <source>
        <dbReference type="EMBL" id="EAR11840.1"/>
    </source>
</evidence>
<keyword evidence="2" id="KW-1185">Reference proteome</keyword>
<dbReference type="STRING" id="313594.PI23P_10922"/>